<organism evidence="1 2">
    <name type="scientific">Tannerella sp. oral taxon BU063 isolate Cell 2</name>
    <dbReference type="NCBI Taxonomy" id="1411148"/>
    <lineage>
        <taxon>Bacteria</taxon>
        <taxon>Pseudomonadati</taxon>
        <taxon>Bacteroidota</taxon>
        <taxon>Bacteroidia</taxon>
        <taxon>Bacteroidales</taxon>
        <taxon>Tannerellaceae</taxon>
        <taxon>Tannerella</taxon>
    </lineage>
</organism>
<proteinExistence type="predicted"/>
<evidence type="ECO:0000313" key="1">
    <source>
        <dbReference type="EMBL" id="ETK01284.1"/>
    </source>
</evidence>
<dbReference type="AlphaFoldDB" id="W2C249"/>
<dbReference type="EMBL" id="AYUF01000486">
    <property type="protein sequence ID" value="ETK01284.1"/>
    <property type="molecule type" value="Genomic_DNA"/>
</dbReference>
<accession>W2C249</accession>
<dbReference type="PATRIC" id="fig|1411148.3.peg.1713"/>
<dbReference type="Proteomes" id="UP000018837">
    <property type="component" value="Unassembled WGS sequence"/>
</dbReference>
<comment type="caution">
    <text evidence="1">The sequence shown here is derived from an EMBL/GenBank/DDBJ whole genome shotgun (WGS) entry which is preliminary data.</text>
</comment>
<gene>
    <name evidence="1" type="ORF">N425_10580</name>
</gene>
<name>W2C249_9BACT</name>
<protein>
    <submittedName>
        <fullName evidence="1">Uncharacterized protein</fullName>
    </submittedName>
</protein>
<reference evidence="1 2" key="1">
    <citation type="submission" date="2013-11" db="EMBL/GenBank/DDBJ databases">
        <title>Single cell genomics of uncultured Tannerella BU063 (oral taxon 286).</title>
        <authorList>
            <person name="Beall C.J."/>
            <person name="Campbell A.G."/>
            <person name="Griffen A.L."/>
            <person name="Podar M."/>
            <person name="Leys E.J."/>
        </authorList>
    </citation>
    <scope>NUCLEOTIDE SEQUENCE [LARGE SCALE GENOMIC DNA]</scope>
    <source>
        <strain evidence="1">Cell 2</strain>
    </source>
</reference>
<evidence type="ECO:0000313" key="2">
    <source>
        <dbReference type="Proteomes" id="UP000018837"/>
    </source>
</evidence>
<sequence>MDFDPPSNFSPELMMRDAAAYRPLFYDPNTTFYNGHDDQHPRRFNEEVTNDWYDFLDGKLTREQIAAFMLEGKKVAAIANSSSPKVKAFERFVRLAHQVDNYACTPINPWSYYNNPQSDTPQRTSEELVEEAIRDYRAETNAFLKNRYAFQALKALFYAGNRDAFERFFGEVEPDMPRNTLYYRALGYRAGFYIEVKDFCNANLLYAEVFNHVPAMRPVAATSLTLQDEKQWEQCLRAASPEQKTALWALLAFRTGDNDRAIRSIYQIRPKDPLLSLLVIRFINENEDRRWSLIGPPTKDADPKANHMKEIPRETFDLIRRIATEEKTENSFLWYAAAGYITSWSGDYDGANSLYDKAAGQMKAGNKEAADQLRLLRLVNALSRITEVKGDNVERLTEELRWLYKQNSYPEYGEGGMRYKTAITQSATYLSTLYAKAGRPELAEMLDHSSEKIAQPGVVDKLIAVLENPHTPMEKLIVDMYPYTAEEFYFYKALQALHADQLIEAEALMKKAGKQGMTELYTNPFNDYILDPLDAHTRKHIKEAKVKYTPITLIQKMREGEAKIARGEEVYNNSLLVGNAFYNMSFYGTSDIWRVPLLNASIFELVPCYAQEMVMTSPAAKKYYRMALKAATTDEQRAKAVFLSIKCDRNDCYLGPIRGRALCDNQRYMNQSNSPNWLDRDGFGELMRYANTQYYRDVIRECGYFQLYVAKHKR</sequence>